<dbReference type="InterPro" id="IPR006016">
    <property type="entry name" value="UspA"/>
</dbReference>
<dbReference type="EMBL" id="BSOZ01000004">
    <property type="protein sequence ID" value="GLS03329.1"/>
    <property type="molecule type" value="Genomic_DNA"/>
</dbReference>
<evidence type="ECO:0000313" key="4">
    <source>
        <dbReference type="Proteomes" id="UP001156836"/>
    </source>
</evidence>
<dbReference type="PANTHER" id="PTHR31964:SF113">
    <property type="entry name" value="USPA DOMAIN-CONTAINING PROTEIN"/>
    <property type="match status" value="1"/>
</dbReference>
<gene>
    <name evidence="3" type="ORF">GCM10007860_04720</name>
</gene>
<feature type="domain" description="UspA" evidence="2">
    <location>
        <begin position="3"/>
        <end position="141"/>
    </location>
</feature>
<evidence type="ECO:0000259" key="2">
    <source>
        <dbReference type="Pfam" id="PF00582"/>
    </source>
</evidence>
<comment type="caution">
    <text evidence="3">The sequence shown here is derived from an EMBL/GenBank/DDBJ whole genome shotgun (WGS) entry which is preliminary data.</text>
</comment>
<dbReference type="InterPro" id="IPR014729">
    <property type="entry name" value="Rossmann-like_a/b/a_fold"/>
</dbReference>
<evidence type="ECO:0000256" key="1">
    <source>
        <dbReference type="ARBA" id="ARBA00008791"/>
    </source>
</evidence>
<dbReference type="InterPro" id="IPR006015">
    <property type="entry name" value="Universal_stress_UspA"/>
</dbReference>
<comment type="similarity">
    <text evidence="1">Belongs to the universal stress protein A family.</text>
</comment>
<keyword evidence="4" id="KW-1185">Reference proteome</keyword>
<dbReference type="RefSeq" id="WP_018747926.1">
    <property type="nucleotide sequence ID" value="NZ_BSOZ01000004.1"/>
</dbReference>
<proteinExistence type="inferred from homology"/>
<accession>A0ABQ6BNX1</accession>
<organism evidence="3 4">
    <name type="scientific">Chitiniphilus shinanonensis</name>
    <dbReference type="NCBI Taxonomy" id="553088"/>
    <lineage>
        <taxon>Bacteria</taxon>
        <taxon>Pseudomonadati</taxon>
        <taxon>Pseudomonadota</taxon>
        <taxon>Betaproteobacteria</taxon>
        <taxon>Neisseriales</taxon>
        <taxon>Chitinibacteraceae</taxon>
        <taxon>Chitiniphilus</taxon>
    </lineage>
</organism>
<sequence length="142" mass="15289">MLNILVPVDGSENARRALEHVIGLKESGQPIFVRLLNVQSPLQSKVSLNAIASQATLDAYFREMGEEALAASLALLHRAQVPCEHAVEFGPPAKTIADYAQKHGCHRIVMGTRGMGVVSNLVVGSIAYQVVHLTQLPVTLVQ</sequence>
<evidence type="ECO:0000313" key="3">
    <source>
        <dbReference type="EMBL" id="GLS03329.1"/>
    </source>
</evidence>
<dbReference type="PANTHER" id="PTHR31964">
    <property type="entry name" value="ADENINE NUCLEOTIDE ALPHA HYDROLASES-LIKE SUPERFAMILY PROTEIN"/>
    <property type="match status" value="1"/>
</dbReference>
<reference evidence="4" key="1">
    <citation type="journal article" date="2019" name="Int. J. Syst. Evol. Microbiol.">
        <title>The Global Catalogue of Microorganisms (GCM) 10K type strain sequencing project: providing services to taxonomists for standard genome sequencing and annotation.</title>
        <authorList>
            <consortium name="The Broad Institute Genomics Platform"/>
            <consortium name="The Broad Institute Genome Sequencing Center for Infectious Disease"/>
            <person name="Wu L."/>
            <person name="Ma J."/>
        </authorList>
    </citation>
    <scope>NUCLEOTIDE SEQUENCE [LARGE SCALE GENOMIC DNA]</scope>
    <source>
        <strain evidence="4">NBRC 104970</strain>
    </source>
</reference>
<dbReference type="PRINTS" id="PR01438">
    <property type="entry name" value="UNVRSLSTRESS"/>
</dbReference>
<dbReference type="Pfam" id="PF00582">
    <property type="entry name" value="Usp"/>
    <property type="match status" value="1"/>
</dbReference>
<dbReference type="CDD" id="cd00293">
    <property type="entry name" value="USP-like"/>
    <property type="match status" value="1"/>
</dbReference>
<dbReference type="Proteomes" id="UP001156836">
    <property type="component" value="Unassembled WGS sequence"/>
</dbReference>
<protein>
    <submittedName>
        <fullName evidence="3">Universal stress protein</fullName>
    </submittedName>
</protein>
<dbReference type="SUPFAM" id="SSF52402">
    <property type="entry name" value="Adenine nucleotide alpha hydrolases-like"/>
    <property type="match status" value="1"/>
</dbReference>
<dbReference type="Gene3D" id="3.40.50.620">
    <property type="entry name" value="HUPs"/>
    <property type="match status" value="1"/>
</dbReference>
<name>A0ABQ6BNX1_9NEIS</name>